<evidence type="ECO:0000313" key="7">
    <source>
        <dbReference type="Proteomes" id="UP000256763"/>
    </source>
</evidence>
<feature type="transmembrane region" description="Helical" evidence="5">
    <location>
        <begin position="214"/>
        <end position="235"/>
    </location>
</feature>
<dbReference type="PANTHER" id="PTHR30249">
    <property type="entry name" value="PUTATIVE SEROTONIN TRANSPORTER"/>
    <property type="match status" value="1"/>
</dbReference>
<evidence type="ECO:0000256" key="4">
    <source>
        <dbReference type="ARBA" id="ARBA00023136"/>
    </source>
</evidence>
<feature type="transmembrane region" description="Helical" evidence="5">
    <location>
        <begin position="68"/>
        <end position="87"/>
    </location>
</feature>
<sequence>MIDSALDFWLWLQDGPLLGILLTVLAYQLGLWINRCAGGTPVLHPVIIAIALLIGLLLLADIPYRDYFAGAQFIHFLLGPATVALAVPLFDHKEQIRRLALPLLVACTVGVVTAVGSTLLLAWLLGARVETMLSLAPKSVTTPIAIGISEQIGGIPSVAAGMVLIAGAIGCILGPILFRLFKIREHEVQGFTMGLAAHGFGTAQSFGISHQAGAFAGLALGMAGLLTAFLLPLLVRLLGL</sequence>
<keyword evidence="4 5" id="KW-0472">Membrane</keyword>
<dbReference type="Pfam" id="PF04172">
    <property type="entry name" value="LrgB"/>
    <property type="match status" value="1"/>
</dbReference>
<dbReference type="EMBL" id="NFZW01000001">
    <property type="protein sequence ID" value="RFA39265.1"/>
    <property type="molecule type" value="Genomic_DNA"/>
</dbReference>
<accession>A0A3E0X3L4</accession>
<dbReference type="GO" id="GO:0016020">
    <property type="term" value="C:membrane"/>
    <property type="evidence" value="ECO:0007669"/>
    <property type="project" value="UniProtKB-SubCell"/>
</dbReference>
<evidence type="ECO:0000256" key="5">
    <source>
        <dbReference type="SAM" id="Phobius"/>
    </source>
</evidence>
<dbReference type="InterPro" id="IPR007300">
    <property type="entry name" value="CidB/LrgB"/>
</dbReference>
<feature type="transmembrane region" description="Helical" evidence="5">
    <location>
        <begin position="99"/>
        <end position="125"/>
    </location>
</feature>
<dbReference type="Proteomes" id="UP000256763">
    <property type="component" value="Unassembled WGS sequence"/>
</dbReference>
<evidence type="ECO:0008006" key="8">
    <source>
        <dbReference type="Google" id="ProtNLM"/>
    </source>
</evidence>
<comment type="subcellular location">
    <subcellularLocation>
        <location evidence="1">Membrane</location>
        <topology evidence="1">Multi-pass membrane protein</topology>
    </subcellularLocation>
</comment>
<evidence type="ECO:0000256" key="1">
    <source>
        <dbReference type="ARBA" id="ARBA00004141"/>
    </source>
</evidence>
<evidence type="ECO:0000313" key="6">
    <source>
        <dbReference type="EMBL" id="RFA39265.1"/>
    </source>
</evidence>
<dbReference type="OrthoDB" id="9811701at2"/>
<dbReference type="AlphaFoldDB" id="A0A3E0X3L4"/>
<feature type="transmembrane region" description="Helical" evidence="5">
    <location>
        <begin position="158"/>
        <end position="178"/>
    </location>
</feature>
<evidence type="ECO:0000256" key="3">
    <source>
        <dbReference type="ARBA" id="ARBA00022989"/>
    </source>
</evidence>
<protein>
    <recommendedName>
        <fullName evidence="8">LrgB family protein</fullName>
    </recommendedName>
</protein>
<keyword evidence="2 5" id="KW-0812">Transmembrane</keyword>
<dbReference type="PANTHER" id="PTHR30249:SF0">
    <property type="entry name" value="PLASTIDAL GLYCOLATE_GLYCERATE TRANSLOCATOR 1, CHLOROPLASTIC"/>
    <property type="match status" value="1"/>
</dbReference>
<reference evidence="7" key="1">
    <citation type="submission" date="2017-05" db="EMBL/GenBank/DDBJ databases">
        <authorList>
            <person name="Sharma S."/>
            <person name="Sidhu C."/>
            <person name="Pinnaka A.K."/>
        </authorList>
    </citation>
    <scope>NUCLEOTIDE SEQUENCE [LARGE SCALE GENOMIC DNA]</scope>
    <source>
        <strain evidence="7">AK93</strain>
    </source>
</reference>
<name>A0A3E0X3L4_9GAMM</name>
<dbReference type="RefSeq" id="WP_116300781.1">
    <property type="nucleotide sequence ID" value="NZ_NFZV01000001.1"/>
</dbReference>
<evidence type="ECO:0000256" key="2">
    <source>
        <dbReference type="ARBA" id="ARBA00022692"/>
    </source>
</evidence>
<proteinExistence type="predicted"/>
<keyword evidence="7" id="KW-1185">Reference proteome</keyword>
<keyword evidence="3 5" id="KW-1133">Transmembrane helix</keyword>
<comment type="caution">
    <text evidence="6">The sequence shown here is derived from an EMBL/GenBank/DDBJ whole genome shotgun (WGS) entry which is preliminary data.</text>
</comment>
<organism evidence="6 7">
    <name type="scientific">Alkalilimnicola ehrlichii</name>
    <dbReference type="NCBI Taxonomy" id="351052"/>
    <lineage>
        <taxon>Bacteria</taxon>
        <taxon>Pseudomonadati</taxon>
        <taxon>Pseudomonadota</taxon>
        <taxon>Gammaproteobacteria</taxon>
        <taxon>Chromatiales</taxon>
        <taxon>Ectothiorhodospiraceae</taxon>
        <taxon>Alkalilimnicola</taxon>
    </lineage>
</organism>
<feature type="transmembrane region" description="Helical" evidence="5">
    <location>
        <begin position="42"/>
        <end position="62"/>
    </location>
</feature>
<gene>
    <name evidence="6" type="ORF">CAL65_00070</name>
</gene>
<feature type="transmembrane region" description="Helical" evidence="5">
    <location>
        <begin position="15"/>
        <end position="33"/>
    </location>
</feature>